<keyword evidence="2" id="KW-1185">Reference proteome</keyword>
<name>A0AAD6UFA9_9AGAR</name>
<evidence type="ECO:0000313" key="1">
    <source>
        <dbReference type="EMBL" id="KAJ7100719.1"/>
    </source>
</evidence>
<sequence length="246" mass="26183">MPVVTGALQLEAERFERRQAQDRGDASCFRPGHSAAAVVGVPTAPRRTPHLSPKGSGSGCYAWVSLAWRERGGASLRGRPVLLRPSFTRSKSDSRLRRTLEVARAGRVVPSGGPARSVLEPWAASAPGASSPERSSAQVYAERVDYLGSEPWAFDAQPRLGLIFAAPRPDLCKDMGVCWESLSRRTRIVGFESGLLTPNGVHGPAPSTRLHSGRVLAGPKSPGLGMDVDAYRAKGSEIYACASGIP</sequence>
<proteinExistence type="predicted"/>
<dbReference type="Proteomes" id="UP001222325">
    <property type="component" value="Unassembled WGS sequence"/>
</dbReference>
<dbReference type="AlphaFoldDB" id="A0AAD6UFA9"/>
<gene>
    <name evidence="1" type="ORF">B0H15DRAFT_1018050</name>
</gene>
<dbReference type="EMBL" id="JARJCN010000005">
    <property type="protein sequence ID" value="KAJ7100719.1"/>
    <property type="molecule type" value="Genomic_DNA"/>
</dbReference>
<protein>
    <submittedName>
        <fullName evidence="1">Uncharacterized protein</fullName>
    </submittedName>
</protein>
<accession>A0AAD6UFA9</accession>
<evidence type="ECO:0000313" key="2">
    <source>
        <dbReference type="Proteomes" id="UP001222325"/>
    </source>
</evidence>
<organism evidence="1 2">
    <name type="scientific">Mycena belliarum</name>
    <dbReference type="NCBI Taxonomy" id="1033014"/>
    <lineage>
        <taxon>Eukaryota</taxon>
        <taxon>Fungi</taxon>
        <taxon>Dikarya</taxon>
        <taxon>Basidiomycota</taxon>
        <taxon>Agaricomycotina</taxon>
        <taxon>Agaricomycetes</taxon>
        <taxon>Agaricomycetidae</taxon>
        <taxon>Agaricales</taxon>
        <taxon>Marasmiineae</taxon>
        <taxon>Mycenaceae</taxon>
        <taxon>Mycena</taxon>
    </lineage>
</organism>
<comment type="caution">
    <text evidence="1">The sequence shown here is derived from an EMBL/GenBank/DDBJ whole genome shotgun (WGS) entry which is preliminary data.</text>
</comment>
<reference evidence="1" key="1">
    <citation type="submission" date="2023-03" db="EMBL/GenBank/DDBJ databases">
        <title>Massive genome expansion in bonnet fungi (Mycena s.s.) driven by repeated elements and novel gene families across ecological guilds.</title>
        <authorList>
            <consortium name="Lawrence Berkeley National Laboratory"/>
            <person name="Harder C.B."/>
            <person name="Miyauchi S."/>
            <person name="Viragh M."/>
            <person name="Kuo A."/>
            <person name="Thoen E."/>
            <person name="Andreopoulos B."/>
            <person name="Lu D."/>
            <person name="Skrede I."/>
            <person name="Drula E."/>
            <person name="Henrissat B."/>
            <person name="Morin E."/>
            <person name="Kohler A."/>
            <person name="Barry K."/>
            <person name="LaButti K."/>
            <person name="Morin E."/>
            <person name="Salamov A."/>
            <person name="Lipzen A."/>
            <person name="Mereny Z."/>
            <person name="Hegedus B."/>
            <person name="Baldrian P."/>
            <person name="Stursova M."/>
            <person name="Weitz H."/>
            <person name="Taylor A."/>
            <person name="Grigoriev I.V."/>
            <person name="Nagy L.G."/>
            <person name="Martin F."/>
            <person name="Kauserud H."/>
        </authorList>
    </citation>
    <scope>NUCLEOTIDE SEQUENCE</scope>
    <source>
        <strain evidence="1">CBHHK173m</strain>
    </source>
</reference>